<dbReference type="GO" id="GO:0003755">
    <property type="term" value="F:peptidyl-prolyl cis-trans isomerase activity"/>
    <property type="evidence" value="ECO:0007669"/>
    <property type="project" value="UniProtKB-KW"/>
</dbReference>
<evidence type="ECO:0000256" key="2">
    <source>
        <dbReference type="ARBA" id="ARBA00023110"/>
    </source>
</evidence>
<feature type="transmembrane region" description="Helical" evidence="4">
    <location>
        <begin position="235"/>
        <end position="256"/>
    </location>
</feature>
<evidence type="ECO:0000313" key="7">
    <source>
        <dbReference type="Proteomes" id="UP001472866"/>
    </source>
</evidence>
<dbReference type="AlphaFoldDB" id="A0AAX4PB19"/>
<dbReference type="EC" id="5.2.1.8" evidence="1"/>
<reference evidence="6 7" key="1">
    <citation type="submission" date="2024-03" db="EMBL/GenBank/DDBJ databases">
        <title>Complete genome sequence of the green alga Chloropicon roscoffensis RCC1871.</title>
        <authorList>
            <person name="Lemieux C."/>
            <person name="Pombert J.-F."/>
            <person name="Otis C."/>
            <person name="Turmel M."/>
        </authorList>
    </citation>
    <scope>NUCLEOTIDE SEQUENCE [LARGE SCALE GENOMIC DNA]</scope>
    <source>
        <strain evidence="6 7">RCC1871</strain>
    </source>
</reference>
<keyword evidence="4" id="KW-0472">Membrane</keyword>
<dbReference type="InterPro" id="IPR044665">
    <property type="entry name" value="E_coli_cyclophilin_A-like"/>
</dbReference>
<feature type="domain" description="PPIase cyclophilin-type" evidence="5">
    <location>
        <begin position="38"/>
        <end position="166"/>
    </location>
</feature>
<evidence type="ECO:0000313" key="6">
    <source>
        <dbReference type="EMBL" id="WZN62750.1"/>
    </source>
</evidence>
<keyword evidence="3 6" id="KW-0413">Isomerase</keyword>
<evidence type="ECO:0000256" key="1">
    <source>
        <dbReference type="ARBA" id="ARBA00013194"/>
    </source>
</evidence>
<keyword evidence="2" id="KW-0697">Rotamase</keyword>
<dbReference type="EMBL" id="CP151506">
    <property type="protein sequence ID" value="WZN62750.1"/>
    <property type="molecule type" value="Genomic_DNA"/>
</dbReference>
<evidence type="ECO:0000256" key="4">
    <source>
        <dbReference type="SAM" id="Phobius"/>
    </source>
</evidence>
<dbReference type="PROSITE" id="PS50072">
    <property type="entry name" value="CSA_PPIASE_2"/>
    <property type="match status" value="1"/>
</dbReference>
<dbReference type="InterPro" id="IPR029000">
    <property type="entry name" value="Cyclophilin-like_dom_sf"/>
</dbReference>
<dbReference type="Proteomes" id="UP001472866">
    <property type="component" value="Chromosome 06"/>
</dbReference>
<proteinExistence type="predicted"/>
<evidence type="ECO:0000256" key="3">
    <source>
        <dbReference type="ARBA" id="ARBA00023235"/>
    </source>
</evidence>
<gene>
    <name evidence="6" type="ORF">HKI87_06g42920</name>
</gene>
<dbReference type="Gene3D" id="2.40.100.10">
    <property type="entry name" value="Cyclophilin-like"/>
    <property type="match status" value="1"/>
</dbReference>
<sequence>MACDPLDDAAKHEALLSPLDLDAEPPESFHVTFETTKGNFTVLFERNLAPLGVKRVYNLVANKFYDGARFYRVLKNWVCQFGVSPDPAVSAVYTRDVPGAILENDEVRASNVRGTVSFSSAMEEASGKSVNRTTELYINYLDSNARLDSLGFAPVGRVVRGMGVVEDFYAGYGEMVDACDLHPEKGNLCKGVNETLLYTQGEAYLSREFPKLDVILSATLDGHACSEQGAGTQPASLTVSVLVALIASVLLCFVFAGHKYGKRRERDQQVQLRAYTNLREEDDDGEGDGG</sequence>
<dbReference type="PANTHER" id="PTHR43246">
    <property type="entry name" value="PEPTIDYL-PROLYL CIS-TRANS ISOMERASE CYP38, CHLOROPLASTIC"/>
    <property type="match status" value="1"/>
</dbReference>
<organism evidence="6 7">
    <name type="scientific">Chloropicon roscoffensis</name>
    <dbReference type="NCBI Taxonomy" id="1461544"/>
    <lineage>
        <taxon>Eukaryota</taxon>
        <taxon>Viridiplantae</taxon>
        <taxon>Chlorophyta</taxon>
        <taxon>Chloropicophyceae</taxon>
        <taxon>Chloropicales</taxon>
        <taxon>Chloropicaceae</taxon>
        <taxon>Chloropicon</taxon>
    </lineage>
</organism>
<dbReference type="InterPro" id="IPR002130">
    <property type="entry name" value="Cyclophilin-type_PPIase_dom"/>
</dbReference>
<keyword evidence="7" id="KW-1185">Reference proteome</keyword>
<accession>A0AAX4PB19</accession>
<name>A0AAX4PB19_9CHLO</name>
<dbReference type="Pfam" id="PF00160">
    <property type="entry name" value="Pro_isomerase"/>
    <property type="match status" value="1"/>
</dbReference>
<keyword evidence="4" id="KW-0812">Transmembrane</keyword>
<protein>
    <recommendedName>
        <fullName evidence="1">peptidylprolyl isomerase</fullName>
        <ecNumber evidence="1">5.2.1.8</ecNumber>
    </recommendedName>
</protein>
<dbReference type="SUPFAM" id="SSF50891">
    <property type="entry name" value="Cyclophilin-like"/>
    <property type="match status" value="1"/>
</dbReference>
<keyword evidence="4" id="KW-1133">Transmembrane helix</keyword>
<evidence type="ECO:0000259" key="5">
    <source>
        <dbReference type="PROSITE" id="PS50072"/>
    </source>
</evidence>